<name>A0A0R2CLA2_9LACO</name>
<evidence type="ECO:0000256" key="9">
    <source>
        <dbReference type="ARBA" id="ARBA00023002"/>
    </source>
</evidence>
<accession>A0A0R2CLA2</accession>
<comment type="function">
    <text evidence="2 12">Catalyzes the synthesis of 5,6-dihydrouridine (D), a modified base found in the D-loop of most tRNAs, via the reduction of the C5-C6 double bond in target uridines.</text>
</comment>
<dbReference type="PANTHER" id="PTHR45846">
    <property type="entry name" value="TRNA-DIHYDROURIDINE(47) SYNTHASE [NAD(P)(+)]-LIKE"/>
    <property type="match status" value="1"/>
</dbReference>
<evidence type="ECO:0000256" key="4">
    <source>
        <dbReference type="ARBA" id="ARBA00022630"/>
    </source>
</evidence>
<evidence type="ECO:0000256" key="2">
    <source>
        <dbReference type="ARBA" id="ARBA00002790"/>
    </source>
</evidence>
<evidence type="ECO:0000256" key="14">
    <source>
        <dbReference type="PIRSR" id="PIRSR006621-2"/>
    </source>
</evidence>
<dbReference type="PROSITE" id="PS01136">
    <property type="entry name" value="UPF0034"/>
    <property type="match status" value="1"/>
</dbReference>
<dbReference type="Gene3D" id="1.10.1200.80">
    <property type="entry name" value="Putative flavin oxidoreducatase, domain 2"/>
    <property type="match status" value="1"/>
</dbReference>
<dbReference type="AlphaFoldDB" id="A0A0R2CLA2"/>
<evidence type="ECO:0000256" key="3">
    <source>
        <dbReference type="ARBA" id="ARBA00022555"/>
    </source>
</evidence>
<feature type="binding site" evidence="14">
    <location>
        <position position="172"/>
    </location>
    <ligand>
        <name>FMN</name>
        <dbReference type="ChEBI" id="CHEBI:58210"/>
    </ligand>
</feature>
<keyword evidence="5 12" id="KW-0288">FMN</keyword>
<dbReference type="GO" id="GO:0017150">
    <property type="term" value="F:tRNA dihydrouridine synthase activity"/>
    <property type="evidence" value="ECO:0007669"/>
    <property type="project" value="InterPro"/>
</dbReference>
<comment type="catalytic activity">
    <reaction evidence="10">
        <text>a 5,6-dihydrouridine in tRNA + NADP(+) = a uridine in tRNA + NADPH + H(+)</text>
        <dbReference type="Rhea" id="RHEA:23624"/>
        <dbReference type="Rhea" id="RHEA-COMP:13339"/>
        <dbReference type="Rhea" id="RHEA-COMP:13887"/>
        <dbReference type="ChEBI" id="CHEBI:15378"/>
        <dbReference type="ChEBI" id="CHEBI:57783"/>
        <dbReference type="ChEBI" id="CHEBI:58349"/>
        <dbReference type="ChEBI" id="CHEBI:65315"/>
        <dbReference type="ChEBI" id="CHEBI:74443"/>
    </reaction>
</comment>
<reference evidence="16 17" key="1">
    <citation type="journal article" date="2015" name="Genome Announc.">
        <title>Expanding the biotechnology potential of lactobacilli through comparative genomics of 213 strains and associated genera.</title>
        <authorList>
            <person name="Sun Z."/>
            <person name="Harris H.M."/>
            <person name="McCann A."/>
            <person name="Guo C."/>
            <person name="Argimon S."/>
            <person name="Zhang W."/>
            <person name="Yang X."/>
            <person name="Jeffery I.B."/>
            <person name="Cooney J.C."/>
            <person name="Kagawa T.F."/>
            <person name="Liu W."/>
            <person name="Song Y."/>
            <person name="Salvetti E."/>
            <person name="Wrobel A."/>
            <person name="Rasinkangas P."/>
            <person name="Parkhill J."/>
            <person name="Rea M.C."/>
            <person name="O'Sullivan O."/>
            <person name="Ritari J."/>
            <person name="Douillard F.P."/>
            <person name="Paul Ross R."/>
            <person name="Yang R."/>
            <person name="Briner A.E."/>
            <person name="Felis G.E."/>
            <person name="de Vos W.M."/>
            <person name="Barrangou R."/>
            <person name="Klaenhammer T.R."/>
            <person name="Caufield P.W."/>
            <person name="Cui Y."/>
            <person name="Zhang H."/>
            <person name="O'Toole P.W."/>
        </authorList>
    </citation>
    <scope>NUCLEOTIDE SEQUENCE [LARGE SCALE GENOMIC DNA]</scope>
    <source>
        <strain evidence="16 17">DSM 20605</strain>
    </source>
</reference>
<dbReference type="PIRSF" id="PIRSF006621">
    <property type="entry name" value="Dus"/>
    <property type="match status" value="1"/>
</dbReference>
<evidence type="ECO:0000259" key="15">
    <source>
        <dbReference type="Pfam" id="PF01207"/>
    </source>
</evidence>
<dbReference type="InterPro" id="IPR013785">
    <property type="entry name" value="Aldolase_TIM"/>
</dbReference>
<feature type="active site" description="Proton donor" evidence="13">
    <location>
        <position position="103"/>
    </location>
</feature>
<evidence type="ECO:0000256" key="8">
    <source>
        <dbReference type="ARBA" id="ARBA00022884"/>
    </source>
</evidence>
<dbReference type="PATRIC" id="fig|1133569.4.peg.1192"/>
<feature type="binding site" evidence="14">
    <location>
        <position position="142"/>
    </location>
    <ligand>
        <name>FMN</name>
        <dbReference type="ChEBI" id="CHEBI:58210"/>
    </ligand>
</feature>
<evidence type="ECO:0000313" key="16">
    <source>
        <dbReference type="EMBL" id="KRM88579.1"/>
    </source>
</evidence>
<keyword evidence="6 12" id="KW-0819">tRNA processing</keyword>
<comment type="catalytic activity">
    <reaction evidence="11">
        <text>a 5,6-dihydrouridine in tRNA + NAD(+) = a uridine in tRNA + NADH + H(+)</text>
        <dbReference type="Rhea" id="RHEA:54452"/>
        <dbReference type="Rhea" id="RHEA-COMP:13339"/>
        <dbReference type="Rhea" id="RHEA-COMP:13887"/>
        <dbReference type="ChEBI" id="CHEBI:15378"/>
        <dbReference type="ChEBI" id="CHEBI:57540"/>
        <dbReference type="ChEBI" id="CHEBI:57945"/>
        <dbReference type="ChEBI" id="CHEBI:65315"/>
        <dbReference type="ChEBI" id="CHEBI:74443"/>
    </reaction>
</comment>
<evidence type="ECO:0000256" key="1">
    <source>
        <dbReference type="ARBA" id="ARBA00001917"/>
    </source>
</evidence>
<proteinExistence type="inferred from homology"/>
<dbReference type="EMBL" id="AYYX01000029">
    <property type="protein sequence ID" value="KRM88579.1"/>
    <property type="molecule type" value="Genomic_DNA"/>
</dbReference>
<keyword evidence="4 12" id="KW-0285">Flavoprotein</keyword>
<dbReference type="GO" id="GO:0000049">
    <property type="term" value="F:tRNA binding"/>
    <property type="evidence" value="ECO:0007669"/>
    <property type="project" value="UniProtKB-KW"/>
</dbReference>
<dbReference type="InterPro" id="IPR018517">
    <property type="entry name" value="tRNA_hU_synthase_CS"/>
</dbReference>
<feature type="binding site" evidence="14">
    <location>
        <begin position="18"/>
        <end position="20"/>
    </location>
    <ligand>
        <name>FMN</name>
        <dbReference type="ChEBI" id="CHEBI:58210"/>
    </ligand>
</feature>
<evidence type="ECO:0000256" key="11">
    <source>
        <dbReference type="ARBA" id="ARBA00048802"/>
    </source>
</evidence>
<evidence type="ECO:0000313" key="17">
    <source>
        <dbReference type="Proteomes" id="UP000051576"/>
    </source>
</evidence>
<dbReference type="InterPro" id="IPR001269">
    <property type="entry name" value="DUS_fam"/>
</dbReference>
<dbReference type="SUPFAM" id="SSF51395">
    <property type="entry name" value="FMN-linked oxidoreductases"/>
    <property type="match status" value="1"/>
</dbReference>
<dbReference type="NCBIfam" id="TIGR00737">
    <property type="entry name" value="nifR3_yhdG"/>
    <property type="match status" value="1"/>
</dbReference>
<evidence type="ECO:0000256" key="12">
    <source>
        <dbReference type="PIRNR" id="PIRNR006621"/>
    </source>
</evidence>
<dbReference type="Gene3D" id="3.20.20.70">
    <property type="entry name" value="Aldolase class I"/>
    <property type="match status" value="1"/>
</dbReference>
<evidence type="ECO:0000256" key="13">
    <source>
        <dbReference type="PIRSR" id="PIRSR006621-1"/>
    </source>
</evidence>
<comment type="caution">
    <text evidence="16">The sequence shown here is derived from an EMBL/GenBank/DDBJ whole genome shotgun (WGS) entry which is preliminary data.</text>
</comment>
<evidence type="ECO:0000256" key="5">
    <source>
        <dbReference type="ARBA" id="ARBA00022643"/>
    </source>
</evidence>
<feature type="binding site" evidence="14">
    <location>
        <position position="72"/>
    </location>
    <ligand>
        <name>FMN</name>
        <dbReference type="ChEBI" id="CHEBI:58210"/>
    </ligand>
</feature>
<dbReference type="EC" id="1.3.1.-" evidence="12"/>
<dbReference type="Pfam" id="PF01207">
    <property type="entry name" value="Dus"/>
    <property type="match status" value="1"/>
</dbReference>
<keyword evidence="3" id="KW-0820">tRNA-binding</keyword>
<dbReference type="eggNOG" id="COG0042">
    <property type="taxonomic scope" value="Bacteria"/>
</dbReference>
<dbReference type="RefSeq" id="WP_056970598.1">
    <property type="nucleotide sequence ID" value="NZ_AYYX01000029.1"/>
</dbReference>
<keyword evidence="9 12" id="KW-0560">Oxidoreductase</keyword>
<dbReference type="PANTHER" id="PTHR45846:SF1">
    <property type="entry name" value="TRNA-DIHYDROURIDINE(47) SYNTHASE [NAD(P)(+)]-LIKE"/>
    <property type="match status" value="1"/>
</dbReference>
<evidence type="ECO:0000256" key="7">
    <source>
        <dbReference type="ARBA" id="ARBA00022857"/>
    </source>
</evidence>
<dbReference type="InterPro" id="IPR004652">
    <property type="entry name" value="DusB-like"/>
</dbReference>
<dbReference type="STRING" id="1133569.FD21_GL001063"/>
<sequence length="339" mass="37176">MKWKIGDITIPNQVVVAPMAGVTNVAFRMICKEFGAGLVVCEMISDRGIQFRNKKTLEMLKFDSREHPVSVQIFGGNKETLLAAAEYIEEHTNVDIIDINMGCPVPKVTKAEAGARWLLDPDKVYEMVHAVASACHVPVTVKMRTGWDSDHLYAVENALAAEEGGAAALAMHGRTRAQLYTGHADWAVLKEVADHLTKIPFMGNGDVRTPQEAQKMLTEVGADAVMIGRAALGNPWIVKQTVEYLAGKPVAAEPTPAEKIQVAKEHLHRLVALKGGYIGPREFRTQAAYYLKGIPRSAKAKAALNAADTEEKMIEIFDCFQQEAEEFIAKRAARRAKIG</sequence>
<dbReference type="InterPro" id="IPR024036">
    <property type="entry name" value="tRNA-dHydroUridine_Synthase_C"/>
</dbReference>
<evidence type="ECO:0000256" key="6">
    <source>
        <dbReference type="ARBA" id="ARBA00022694"/>
    </source>
</evidence>
<keyword evidence="8" id="KW-0694">RNA-binding</keyword>
<comment type="similarity">
    <text evidence="12">Belongs to the dus family.</text>
</comment>
<evidence type="ECO:0000256" key="10">
    <source>
        <dbReference type="ARBA" id="ARBA00048205"/>
    </source>
</evidence>
<dbReference type="Proteomes" id="UP000051576">
    <property type="component" value="Unassembled WGS sequence"/>
</dbReference>
<comment type="cofactor">
    <cofactor evidence="1 12 14">
        <name>FMN</name>
        <dbReference type="ChEBI" id="CHEBI:58210"/>
    </cofactor>
</comment>
<dbReference type="CDD" id="cd02801">
    <property type="entry name" value="DUS_like_FMN"/>
    <property type="match status" value="1"/>
</dbReference>
<protein>
    <recommendedName>
        <fullName evidence="12">tRNA-dihydrouridine synthase</fullName>
        <ecNumber evidence="12">1.3.1.-</ecNumber>
    </recommendedName>
</protein>
<organism evidence="16 17">
    <name type="scientific">Liquorilactobacillus vini DSM 20605</name>
    <dbReference type="NCBI Taxonomy" id="1133569"/>
    <lineage>
        <taxon>Bacteria</taxon>
        <taxon>Bacillati</taxon>
        <taxon>Bacillota</taxon>
        <taxon>Bacilli</taxon>
        <taxon>Lactobacillales</taxon>
        <taxon>Lactobacillaceae</taxon>
        <taxon>Liquorilactobacillus</taxon>
    </lineage>
</organism>
<keyword evidence="17" id="KW-1185">Reference proteome</keyword>
<dbReference type="InterPro" id="IPR035587">
    <property type="entry name" value="DUS-like_FMN-bd"/>
</dbReference>
<feature type="domain" description="DUS-like FMN-binding" evidence="15">
    <location>
        <begin position="16"/>
        <end position="324"/>
    </location>
</feature>
<keyword evidence="14" id="KW-0547">Nucleotide-binding</keyword>
<dbReference type="GO" id="GO:0050660">
    <property type="term" value="F:flavin adenine dinucleotide binding"/>
    <property type="evidence" value="ECO:0007669"/>
    <property type="project" value="InterPro"/>
</dbReference>
<feature type="binding site" evidence="14">
    <location>
        <begin position="228"/>
        <end position="229"/>
    </location>
    <ligand>
        <name>FMN</name>
        <dbReference type="ChEBI" id="CHEBI:58210"/>
    </ligand>
</feature>
<keyword evidence="7" id="KW-0521">NADP</keyword>
<gene>
    <name evidence="16" type="ORF">FD21_GL001063</name>
</gene>